<keyword evidence="6" id="KW-1185">Reference proteome</keyword>
<evidence type="ECO:0000259" key="4">
    <source>
        <dbReference type="Pfam" id="PF00171"/>
    </source>
</evidence>
<dbReference type="EMBL" id="QWFX01000013">
    <property type="protein sequence ID" value="RIJ27997.1"/>
    <property type="molecule type" value="Genomic_DNA"/>
</dbReference>
<evidence type="ECO:0000256" key="3">
    <source>
        <dbReference type="ARBA" id="ARBA00023002"/>
    </source>
</evidence>
<protein>
    <submittedName>
        <fullName evidence="5">NAD-dependent succinate-semialdehyde dehydrogenase</fullName>
    </submittedName>
</protein>
<dbReference type="InterPro" id="IPR044148">
    <property type="entry name" value="ALDH_GabD1-like"/>
</dbReference>
<dbReference type="InterPro" id="IPR015590">
    <property type="entry name" value="Aldehyde_DH_dom"/>
</dbReference>
<dbReference type="PANTHER" id="PTHR43217">
    <property type="entry name" value="SUCCINATE SEMIALDEHYDE DEHYDROGENASE [NAD(P)+] SAD"/>
    <property type="match status" value="1"/>
</dbReference>
<dbReference type="AlphaFoldDB" id="A0A399RD74"/>
<dbReference type="Gene3D" id="3.40.605.10">
    <property type="entry name" value="Aldehyde Dehydrogenase, Chain A, domain 1"/>
    <property type="match status" value="1"/>
</dbReference>
<reference evidence="5 6" key="1">
    <citation type="submission" date="2018-08" db="EMBL/GenBank/DDBJ databases">
        <title>Henriciella mobilis sp. nov., isolated from seawater.</title>
        <authorList>
            <person name="Cheng H."/>
            <person name="Wu Y.-H."/>
            <person name="Xu X.-W."/>
            <person name="Guo L.-L."/>
        </authorList>
    </citation>
    <scope>NUCLEOTIDE SEQUENCE [LARGE SCALE GENOMIC DNA]</scope>
    <source>
        <strain evidence="5 6">JN25</strain>
    </source>
</reference>
<comment type="caution">
    <text evidence="5">The sequence shown here is derived from an EMBL/GenBank/DDBJ whole genome shotgun (WGS) entry which is preliminary data.</text>
</comment>
<dbReference type="OrthoDB" id="9812625at2"/>
<evidence type="ECO:0000256" key="2">
    <source>
        <dbReference type="ARBA" id="ARBA00022857"/>
    </source>
</evidence>
<dbReference type="GO" id="GO:0004777">
    <property type="term" value="F:succinate-semialdehyde dehydrogenase (NAD+) activity"/>
    <property type="evidence" value="ECO:0007669"/>
    <property type="project" value="TreeGrafter"/>
</dbReference>
<dbReference type="InterPro" id="IPR047110">
    <property type="entry name" value="GABD/Sad-like"/>
</dbReference>
<dbReference type="FunFam" id="3.40.605.10:FF:000012">
    <property type="entry name" value="NAD-dependent succinate-semialdehyde dehydrogenase"/>
    <property type="match status" value="1"/>
</dbReference>
<dbReference type="Pfam" id="PF00171">
    <property type="entry name" value="Aldedh"/>
    <property type="match status" value="1"/>
</dbReference>
<evidence type="ECO:0000313" key="5">
    <source>
        <dbReference type="EMBL" id="RIJ27997.1"/>
    </source>
</evidence>
<sequence>MSVQSINPASEEIIETFEAHNDVEIEHRLAAAAETFTHWRLTSLGKRAELLEAAASIMEEDRERLARHMTLEMGKPLSQALGEIDKCAWVCRHYAEHGEAYLADERIKTDASKAYVRHLPIGPVLAVMPWNFPFWQVFRFAAPALMAGNVGLLKHASNVWRCAIDIEEIFLKAGFPEGCFQTLLVGSEKVEGILRDKRVKAATLTGSGPAGGAVASTAGGEIKPSVLELGGTDAFIVMPSADLDSAVETAIDGRIQNSGQSCIAAKRFLVHADIYDEFRDKFIAGMQAITIGNPLEDGVKLGPLAMKAIRDDLQKQTRASIEAGAKPLLEPRSLPEKGWWFAPQILEDIPDMAPAAHEEMFGPVAGLWKVTSLTQAIERANRSDFGLGSAIFTQDEADIDIAIRDLEAGSTFVNAKVASDPRLPFGGIKQSGFGRELSRDGILAFVNRKTISIA</sequence>
<dbReference type="InterPro" id="IPR016161">
    <property type="entry name" value="Ald_DH/histidinol_DH"/>
</dbReference>
<keyword evidence="2" id="KW-0521">NADP</keyword>
<dbReference type="InterPro" id="IPR016162">
    <property type="entry name" value="Ald_DH_N"/>
</dbReference>
<dbReference type="CDD" id="cd07100">
    <property type="entry name" value="ALDH_SSADH1_GabD1"/>
    <property type="match status" value="1"/>
</dbReference>
<dbReference type="InterPro" id="IPR016163">
    <property type="entry name" value="Ald_DH_C"/>
</dbReference>
<dbReference type="Proteomes" id="UP000266385">
    <property type="component" value="Unassembled WGS sequence"/>
</dbReference>
<dbReference type="Gene3D" id="3.40.309.10">
    <property type="entry name" value="Aldehyde Dehydrogenase, Chain A, domain 2"/>
    <property type="match status" value="1"/>
</dbReference>
<proteinExistence type="inferred from homology"/>
<keyword evidence="3" id="KW-0560">Oxidoreductase</keyword>
<organism evidence="5 6">
    <name type="scientific">Henriciella mobilis</name>
    <dbReference type="NCBI Taxonomy" id="2305467"/>
    <lineage>
        <taxon>Bacteria</taxon>
        <taxon>Pseudomonadati</taxon>
        <taxon>Pseudomonadota</taxon>
        <taxon>Alphaproteobacteria</taxon>
        <taxon>Hyphomonadales</taxon>
        <taxon>Hyphomonadaceae</taxon>
        <taxon>Henriciella</taxon>
    </lineage>
</organism>
<name>A0A399RD74_9PROT</name>
<dbReference type="RefSeq" id="WP_119376533.1">
    <property type="nucleotide sequence ID" value="NZ_QWFX01000013.1"/>
</dbReference>
<dbReference type="PANTHER" id="PTHR43217:SF1">
    <property type="entry name" value="SUCCINATE SEMIALDEHYDE DEHYDROGENASE [NAD(P)+] SAD"/>
    <property type="match status" value="1"/>
</dbReference>
<dbReference type="GO" id="GO:0004030">
    <property type="term" value="F:aldehyde dehydrogenase [NAD(P)+] activity"/>
    <property type="evidence" value="ECO:0007669"/>
    <property type="project" value="InterPro"/>
</dbReference>
<accession>A0A399RD74</accession>
<feature type="domain" description="Aldehyde dehydrogenase" evidence="4">
    <location>
        <begin position="3"/>
        <end position="451"/>
    </location>
</feature>
<evidence type="ECO:0000313" key="6">
    <source>
        <dbReference type="Proteomes" id="UP000266385"/>
    </source>
</evidence>
<evidence type="ECO:0000256" key="1">
    <source>
        <dbReference type="ARBA" id="ARBA00009986"/>
    </source>
</evidence>
<dbReference type="SUPFAM" id="SSF53720">
    <property type="entry name" value="ALDH-like"/>
    <property type="match status" value="1"/>
</dbReference>
<comment type="similarity">
    <text evidence="1">Belongs to the aldehyde dehydrogenase family.</text>
</comment>
<gene>
    <name evidence="5" type="ORF">D1223_11280</name>
</gene>